<keyword evidence="4" id="KW-1185">Reference proteome</keyword>
<feature type="region of interest" description="Disordered" evidence="1">
    <location>
        <begin position="96"/>
        <end position="159"/>
    </location>
</feature>
<evidence type="ECO:0000256" key="1">
    <source>
        <dbReference type="SAM" id="MobiDB-lite"/>
    </source>
</evidence>
<feature type="compositionally biased region" description="Low complexity" evidence="1">
    <location>
        <begin position="96"/>
        <end position="114"/>
    </location>
</feature>
<comment type="caution">
    <text evidence="3">The sequence shown here is derived from an EMBL/GenBank/DDBJ whole genome shotgun (WGS) entry which is preliminary data.</text>
</comment>
<evidence type="ECO:0000313" key="3">
    <source>
        <dbReference type="EMBL" id="NUZ08677.1"/>
    </source>
</evidence>
<dbReference type="AlphaFoldDB" id="A0A7Y6NT23"/>
<protein>
    <submittedName>
        <fullName evidence="3">PRTRC system protein E</fullName>
    </submittedName>
</protein>
<dbReference type="InterPro" id="IPR022273">
    <property type="entry name" value="PRTRC_protein-E"/>
</dbReference>
<reference evidence="3 4" key="1">
    <citation type="submission" date="2020-06" db="EMBL/GenBank/DDBJ databases">
        <title>Schlegella sp. ID0723 isolated from air conditioner.</title>
        <authorList>
            <person name="Kim D.Y."/>
            <person name="Kim D.-U."/>
        </authorList>
    </citation>
    <scope>NUCLEOTIDE SEQUENCE [LARGE SCALE GENOMIC DNA]</scope>
    <source>
        <strain evidence="3 4">ID0723</strain>
    </source>
</reference>
<organism evidence="3 4">
    <name type="scientific">Piscinibacter koreensis</name>
    <dbReference type="NCBI Taxonomy" id="2742824"/>
    <lineage>
        <taxon>Bacteria</taxon>
        <taxon>Pseudomonadati</taxon>
        <taxon>Pseudomonadota</taxon>
        <taxon>Betaproteobacteria</taxon>
        <taxon>Burkholderiales</taxon>
        <taxon>Sphaerotilaceae</taxon>
        <taxon>Piscinibacter</taxon>
    </lineage>
</organism>
<dbReference type="Proteomes" id="UP000529637">
    <property type="component" value="Unassembled WGS sequence"/>
</dbReference>
<feature type="domain" description="ParB-related ThiF-related cassette protein E" evidence="2">
    <location>
        <begin position="3"/>
        <end position="96"/>
    </location>
</feature>
<gene>
    <name evidence="3" type="ORF">HQN59_23305</name>
</gene>
<proteinExistence type="predicted"/>
<dbReference type="EMBL" id="JABWMJ010000015">
    <property type="protein sequence ID" value="NUZ08677.1"/>
    <property type="molecule type" value="Genomic_DNA"/>
</dbReference>
<evidence type="ECO:0000313" key="4">
    <source>
        <dbReference type="Proteomes" id="UP000529637"/>
    </source>
</evidence>
<evidence type="ECO:0000259" key="2">
    <source>
        <dbReference type="Pfam" id="PF19556"/>
    </source>
</evidence>
<dbReference type="NCBIfam" id="TIGR03741">
    <property type="entry name" value="PRTRC_E"/>
    <property type="match status" value="1"/>
</dbReference>
<accession>A0A7Y6NT23</accession>
<sequence length="159" mass="15650">MAAKGPFSLLLSADEGSGLMTVVVVPKTSDSGKDVPALAMPLKLTATAEELDAGFVQALASFATRRTSLDEQVAATNEVLDAARAASVKKGAEAVTKAGAKATTRTAARPVADAGDAEHDDDDGGGSAVDGASTPAPVGNEPKATTPVGGAGMPDLFGA</sequence>
<name>A0A7Y6NT23_9BURK</name>
<dbReference type="Pfam" id="PF19556">
    <property type="entry name" value="PRTRC_E"/>
    <property type="match status" value="1"/>
</dbReference>